<feature type="transmembrane region" description="Helical" evidence="10">
    <location>
        <begin position="49"/>
        <end position="68"/>
    </location>
</feature>
<evidence type="ECO:0000256" key="6">
    <source>
        <dbReference type="ARBA" id="ARBA00022967"/>
    </source>
</evidence>
<keyword evidence="3 10" id="KW-0285">Flavoprotein</keyword>
<dbReference type="HAMAP" id="MF_00462">
    <property type="entry name" value="RsxD_RnfD"/>
    <property type="match status" value="1"/>
</dbReference>
<dbReference type="STRING" id="1111735.GCA_000428045_02727"/>
<dbReference type="GO" id="GO:0005886">
    <property type="term" value="C:plasma membrane"/>
    <property type="evidence" value="ECO:0007669"/>
    <property type="project" value="UniProtKB-SubCell"/>
</dbReference>
<feature type="transmembrane region" description="Helical" evidence="10">
    <location>
        <begin position="103"/>
        <end position="125"/>
    </location>
</feature>
<name>A0A2N6D0E4_9GAMM</name>
<evidence type="ECO:0000256" key="1">
    <source>
        <dbReference type="ARBA" id="ARBA00022448"/>
    </source>
</evidence>
<evidence type="ECO:0000256" key="2">
    <source>
        <dbReference type="ARBA" id="ARBA00022553"/>
    </source>
</evidence>
<keyword evidence="5 10" id="KW-0812">Transmembrane</keyword>
<accession>A0A2N6D0E4</accession>
<comment type="cofactor">
    <cofactor evidence="10">
        <name>FMN</name>
        <dbReference type="ChEBI" id="CHEBI:58210"/>
    </cofactor>
</comment>
<evidence type="ECO:0000256" key="8">
    <source>
        <dbReference type="ARBA" id="ARBA00022989"/>
    </source>
</evidence>
<dbReference type="GO" id="GO:0022900">
    <property type="term" value="P:electron transport chain"/>
    <property type="evidence" value="ECO:0007669"/>
    <property type="project" value="UniProtKB-UniRule"/>
</dbReference>
<proteinExistence type="inferred from homology"/>
<evidence type="ECO:0000313" key="12">
    <source>
        <dbReference type="Proteomes" id="UP000235015"/>
    </source>
</evidence>
<keyword evidence="2 10" id="KW-0597">Phosphoprotein</keyword>
<keyword evidence="10" id="KW-1003">Cell membrane</keyword>
<dbReference type="PANTHER" id="PTHR30578">
    <property type="entry name" value="ELECTRON TRANSPORT COMPLEX PROTEIN RNFD"/>
    <property type="match status" value="1"/>
</dbReference>
<feature type="transmembrane region" description="Helical" evidence="10">
    <location>
        <begin position="80"/>
        <end position="97"/>
    </location>
</feature>
<feature type="transmembrane region" description="Helical" evidence="10">
    <location>
        <begin position="137"/>
        <end position="159"/>
    </location>
</feature>
<dbReference type="InterPro" id="IPR011303">
    <property type="entry name" value="RnfD_bac"/>
</dbReference>
<comment type="subunit">
    <text evidence="10">The complex is composed of six subunits: RnfA, RnfB, RnfC, RnfD, RnfE and RnfG.</text>
</comment>
<dbReference type="NCBIfam" id="TIGR01946">
    <property type="entry name" value="rnfD"/>
    <property type="match status" value="1"/>
</dbReference>
<keyword evidence="8 10" id="KW-1133">Transmembrane helix</keyword>
<dbReference type="EC" id="7.-.-.-" evidence="10"/>
<feature type="transmembrane region" description="Helical" evidence="10">
    <location>
        <begin position="263"/>
        <end position="284"/>
    </location>
</feature>
<organism evidence="11 12">
    <name type="scientific">Sedimenticola selenatireducens</name>
    <dbReference type="NCBI Taxonomy" id="191960"/>
    <lineage>
        <taxon>Bacteria</taxon>
        <taxon>Pseudomonadati</taxon>
        <taxon>Pseudomonadota</taxon>
        <taxon>Gammaproteobacteria</taxon>
        <taxon>Chromatiales</taxon>
        <taxon>Sedimenticolaceae</taxon>
        <taxon>Sedimenticola</taxon>
    </lineage>
</organism>
<keyword evidence="6 10" id="KW-1278">Translocase</keyword>
<dbReference type="PANTHER" id="PTHR30578:SF0">
    <property type="entry name" value="ION-TRANSLOCATING OXIDOREDUCTASE COMPLEX SUBUNIT D"/>
    <property type="match status" value="1"/>
</dbReference>
<comment type="similarity">
    <text evidence="10">Belongs to the NqrB/RnfD family.</text>
</comment>
<dbReference type="EMBL" id="PKUN01000002">
    <property type="protein sequence ID" value="PLX63132.1"/>
    <property type="molecule type" value="Genomic_DNA"/>
</dbReference>
<evidence type="ECO:0000256" key="7">
    <source>
        <dbReference type="ARBA" id="ARBA00022982"/>
    </source>
</evidence>
<keyword evidence="4 10" id="KW-0288">FMN</keyword>
<evidence type="ECO:0000256" key="3">
    <source>
        <dbReference type="ARBA" id="ARBA00022630"/>
    </source>
</evidence>
<keyword evidence="9 10" id="KW-0472">Membrane</keyword>
<evidence type="ECO:0000256" key="9">
    <source>
        <dbReference type="ARBA" id="ARBA00023136"/>
    </source>
</evidence>
<evidence type="ECO:0000313" key="11">
    <source>
        <dbReference type="EMBL" id="PLX63132.1"/>
    </source>
</evidence>
<feature type="transmembrane region" description="Helical" evidence="10">
    <location>
        <begin position="238"/>
        <end position="257"/>
    </location>
</feature>
<dbReference type="InterPro" id="IPR004338">
    <property type="entry name" value="NqrB/RnfD"/>
</dbReference>
<comment type="subcellular location">
    <subcellularLocation>
        <location evidence="10">Cell inner membrane</location>
        <topology evidence="10">Multi-pass membrane protein</topology>
    </subcellularLocation>
</comment>
<evidence type="ECO:0000256" key="5">
    <source>
        <dbReference type="ARBA" id="ARBA00022692"/>
    </source>
</evidence>
<feature type="modified residue" description="FMN phosphoryl threonine" evidence="10">
    <location>
        <position position="189"/>
    </location>
</feature>
<comment type="caution">
    <text evidence="11">The sequence shown here is derived from an EMBL/GenBank/DDBJ whole genome shotgun (WGS) entry which is preliminary data.</text>
</comment>
<dbReference type="RefSeq" id="WP_273437737.1">
    <property type="nucleotide sequence ID" value="NZ_PKUN01000002.1"/>
</dbReference>
<feature type="transmembrane region" description="Helical" evidence="10">
    <location>
        <begin position="320"/>
        <end position="338"/>
    </location>
</feature>
<dbReference type="GO" id="GO:0055085">
    <property type="term" value="P:transmembrane transport"/>
    <property type="evidence" value="ECO:0007669"/>
    <property type="project" value="InterPro"/>
</dbReference>
<sequence length="352" mass="37426">MSRKQKKVVEIRTSPHLKKAISVEQIMRNVVYALLPVCGWSVYQFGISALVLILVTTLTCILTESLFCRLSGRPNSVGDFSVVITGLLLALTLPPGFPLWMAAVAGFIAIGLGKSLFGGLGYNVMNPALVGRAFVQAAFPVAITTWTPGFAAGRFYAFIPSTLALPFMSPVDTGLWVKSHAVDGFTGATPLALQKFEHITAGTLDLLTGSVAGSAGETSALLIFVCGLYLAFRKMMDWRIPAAIFLATALISGPLHLMNPAIYPTPLFVILSGCLMLGAMFMATDMVVSPMTPRGVWLYGAVIGVLTVLIRQFGGLTEGVMYAILVANALSPLIASVTQPRIYGATSKEAES</sequence>
<dbReference type="Proteomes" id="UP000235015">
    <property type="component" value="Unassembled WGS sequence"/>
</dbReference>
<evidence type="ECO:0000256" key="4">
    <source>
        <dbReference type="ARBA" id="ARBA00022643"/>
    </source>
</evidence>
<evidence type="ECO:0000256" key="10">
    <source>
        <dbReference type="HAMAP-Rule" id="MF_00462"/>
    </source>
</evidence>
<protein>
    <recommendedName>
        <fullName evidence="10">Ion-translocating oxidoreductase complex subunit D</fullName>
        <ecNumber evidence="10">7.-.-.-</ecNumber>
    </recommendedName>
    <alternativeName>
        <fullName evidence="10">Rnf electron transport complex subunit D</fullName>
    </alternativeName>
</protein>
<reference evidence="11 12" key="1">
    <citation type="submission" date="2017-11" db="EMBL/GenBank/DDBJ databases">
        <title>Genome-resolved metagenomics identifies genetic mobility, metabolic interactions, and unexpected diversity in perchlorate-reducing communities.</title>
        <authorList>
            <person name="Barnum T.P."/>
            <person name="Figueroa I.A."/>
            <person name="Carlstrom C.I."/>
            <person name="Lucas L.N."/>
            <person name="Engelbrektson A.L."/>
            <person name="Coates J.D."/>
        </authorList>
    </citation>
    <scope>NUCLEOTIDE SEQUENCE [LARGE SCALE GENOMIC DNA]</scope>
    <source>
        <strain evidence="11">BM301</strain>
    </source>
</reference>
<dbReference type="AlphaFoldDB" id="A0A2N6D0E4"/>
<keyword evidence="1 10" id="KW-0813">Transport</keyword>
<keyword evidence="10" id="KW-0997">Cell inner membrane</keyword>
<gene>
    <name evidence="10" type="primary">rnfD</name>
    <name evidence="11" type="ORF">C0630_02960</name>
</gene>
<keyword evidence="7 10" id="KW-0249">Electron transport</keyword>
<feature type="transmembrane region" description="Helical" evidence="10">
    <location>
        <begin position="296"/>
        <end position="314"/>
    </location>
</feature>
<comment type="function">
    <text evidence="10">Part of a membrane-bound complex that couples electron transfer with translocation of ions across the membrane.</text>
</comment>
<feature type="transmembrane region" description="Helical" evidence="10">
    <location>
        <begin position="211"/>
        <end position="231"/>
    </location>
</feature>
<dbReference type="Pfam" id="PF03116">
    <property type="entry name" value="NQR2_RnfD_RnfE"/>
    <property type="match status" value="1"/>
</dbReference>